<gene>
    <name evidence="2" type="ORF">SGL43_06573</name>
</gene>
<name>A0ABN8VEL9_STRGL</name>
<keyword evidence="3" id="KW-1185">Reference proteome</keyword>
<dbReference type="Proteomes" id="UP001154015">
    <property type="component" value="Unassembled WGS sequence"/>
</dbReference>
<organism evidence="2 3">
    <name type="scientific">Streptomyces globisporus</name>
    <dbReference type="NCBI Taxonomy" id="1908"/>
    <lineage>
        <taxon>Bacteria</taxon>
        <taxon>Bacillati</taxon>
        <taxon>Actinomycetota</taxon>
        <taxon>Actinomycetes</taxon>
        <taxon>Kitasatosporales</taxon>
        <taxon>Streptomycetaceae</taxon>
        <taxon>Streptomyces</taxon>
    </lineage>
</organism>
<evidence type="ECO:0000313" key="2">
    <source>
        <dbReference type="EMBL" id="CAH9419518.1"/>
    </source>
</evidence>
<comment type="caution">
    <text evidence="2">The sequence shown here is derived from an EMBL/GenBank/DDBJ whole genome shotgun (WGS) entry which is preliminary data.</text>
</comment>
<sequence>MTPDPVPMGPVHTAPRGFVSGPDQHQQMLAVLADASLDLGDYDHRIVGWLTRSPGQDWSTVATIASWIQRAANPPT</sequence>
<evidence type="ECO:0000256" key="1">
    <source>
        <dbReference type="SAM" id="MobiDB-lite"/>
    </source>
</evidence>
<feature type="region of interest" description="Disordered" evidence="1">
    <location>
        <begin position="1"/>
        <end position="20"/>
    </location>
</feature>
<protein>
    <submittedName>
        <fullName evidence="2">Uncharacterized protein</fullName>
    </submittedName>
</protein>
<dbReference type="EMBL" id="CAKXYP010000025">
    <property type="protein sequence ID" value="CAH9419518.1"/>
    <property type="molecule type" value="Genomic_DNA"/>
</dbReference>
<evidence type="ECO:0000313" key="3">
    <source>
        <dbReference type="Proteomes" id="UP001154015"/>
    </source>
</evidence>
<reference evidence="2" key="1">
    <citation type="submission" date="2022-03" db="EMBL/GenBank/DDBJ databases">
        <authorList>
            <person name="Leyn A S."/>
        </authorList>
    </citation>
    <scope>NUCLEOTIDE SEQUENCE</scope>
    <source>
        <strain evidence="2">Streptomyces globisporus 4-3</strain>
    </source>
</reference>
<dbReference type="RefSeq" id="WP_318575490.1">
    <property type="nucleotide sequence ID" value="NZ_CAKXYP010000025.1"/>
</dbReference>
<accession>A0ABN8VEL9</accession>
<proteinExistence type="predicted"/>